<organism evidence="2">
    <name type="scientific">Gongylonema pulchrum</name>
    <dbReference type="NCBI Taxonomy" id="637853"/>
    <lineage>
        <taxon>Eukaryota</taxon>
        <taxon>Metazoa</taxon>
        <taxon>Ecdysozoa</taxon>
        <taxon>Nematoda</taxon>
        <taxon>Chromadorea</taxon>
        <taxon>Rhabditida</taxon>
        <taxon>Spirurina</taxon>
        <taxon>Spiruromorpha</taxon>
        <taxon>Spiruroidea</taxon>
        <taxon>Gongylonematidae</taxon>
        <taxon>Gongylonema</taxon>
    </lineage>
</organism>
<dbReference type="AlphaFoldDB" id="A0A183DW69"/>
<evidence type="ECO:0000256" key="1">
    <source>
        <dbReference type="SAM" id="MobiDB-lite"/>
    </source>
</evidence>
<sequence>LRGDAGNSDDFLDEDDSSSTSSEDGAVETSRNSDEQDSSFDVISLPSGEDELVPEDPCTSVLITEEKLEDAPAVPLPSALIMDGQSIDSDISEKKEGDERSGDFAERKDQRFIGPERNYFSLGHCRPRNQHVRHFFSRQFVNRSRPQYQLPPDTAQGREYQSCEHQAFERRREEQRNRDWSFATMQNHLDELVPEDPCTSVLITEEKLEDAPAVPLPSALIMDEQSIDSGISEKKEGNERSGDFAERKDQRFIGPERNYFSLGHCRPRNQHVRHFFSRQFVNRSRPQYQLPPDTAQGREYQSCEHQAFERRREEQRNRDWSFATMQNHLDDLFWVFLEPV</sequence>
<name>A0A183DW69_9BILA</name>
<evidence type="ECO:0000313" key="2">
    <source>
        <dbReference type="WBParaSite" id="GPUH_0001297401-mRNA-1"/>
    </source>
</evidence>
<reference evidence="2" key="1">
    <citation type="submission" date="2016-06" db="UniProtKB">
        <authorList>
            <consortium name="WormBaseParasite"/>
        </authorList>
    </citation>
    <scope>IDENTIFICATION</scope>
</reference>
<dbReference type="WBParaSite" id="GPUH_0001297401-mRNA-1">
    <property type="protein sequence ID" value="GPUH_0001297401-mRNA-1"/>
    <property type="gene ID" value="GPUH_0001297401"/>
</dbReference>
<feature type="compositionally biased region" description="Basic and acidic residues" evidence="1">
    <location>
        <begin position="91"/>
        <end position="108"/>
    </location>
</feature>
<protein>
    <submittedName>
        <fullName evidence="2">Btz domain-containing protein</fullName>
    </submittedName>
</protein>
<proteinExistence type="predicted"/>
<accession>A0A183DW69</accession>
<feature type="region of interest" description="Disordered" evidence="1">
    <location>
        <begin position="1"/>
        <end position="108"/>
    </location>
</feature>